<proteinExistence type="predicted"/>
<evidence type="ECO:0000313" key="3">
    <source>
        <dbReference type="Proteomes" id="UP000705867"/>
    </source>
</evidence>
<organism evidence="2 3">
    <name type="scientific">Candidatus Nitrobium versatile</name>
    <dbReference type="NCBI Taxonomy" id="2884831"/>
    <lineage>
        <taxon>Bacteria</taxon>
        <taxon>Pseudomonadati</taxon>
        <taxon>Nitrospirota</taxon>
        <taxon>Nitrospiria</taxon>
        <taxon>Nitrospirales</taxon>
        <taxon>Nitrospiraceae</taxon>
        <taxon>Candidatus Nitrobium</taxon>
    </lineage>
</organism>
<gene>
    <name evidence="2" type="ORF">K8I29_16615</name>
</gene>
<dbReference type="Pfam" id="PF19991">
    <property type="entry name" value="HMA_2"/>
    <property type="match status" value="1"/>
</dbReference>
<reference evidence="2" key="2">
    <citation type="submission" date="2021-08" db="EMBL/GenBank/DDBJ databases">
        <authorList>
            <person name="Dalcin Martins P."/>
        </authorList>
    </citation>
    <scope>NUCLEOTIDE SEQUENCE</scope>
    <source>
        <strain evidence="2">MAG_39</strain>
    </source>
</reference>
<feature type="transmembrane region" description="Helical" evidence="1">
    <location>
        <begin position="117"/>
        <end position="133"/>
    </location>
</feature>
<name>A0A953M2M0_9BACT</name>
<keyword evidence="1" id="KW-0812">Transmembrane</keyword>
<dbReference type="EMBL" id="JAIOIV010000130">
    <property type="protein sequence ID" value="MBZ0157820.1"/>
    <property type="molecule type" value="Genomic_DNA"/>
</dbReference>
<feature type="transmembrane region" description="Helical" evidence="1">
    <location>
        <begin position="93"/>
        <end position="111"/>
    </location>
</feature>
<keyword evidence="1" id="KW-0472">Membrane</keyword>
<accession>A0A953M2M0</accession>
<evidence type="ECO:0000313" key="2">
    <source>
        <dbReference type="EMBL" id="MBZ0157820.1"/>
    </source>
</evidence>
<keyword evidence="1" id="KW-1133">Transmembrane helix</keyword>
<sequence length="141" mass="15403">MVTSYVEGRVRVRDKALNRSSTITALKESLLKYKGIIKVTENRRVGSLLVIYDRAVTGIRKIMAIIAGYLNTSGTLNKVTASIKRSGKAFRRAINIGMLSALLASIVAAIVGSKGMHVIAGTGFLALFAMHFYRHKEMVFA</sequence>
<reference evidence="2" key="1">
    <citation type="journal article" date="2021" name="bioRxiv">
        <title>Unraveling nitrogen, sulfur and carbon metabolic pathways and microbial community transcriptional responses to substrate deprivation and toxicity stresses in a bioreactor mimicking anoxic brackish coastal sediment conditions.</title>
        <authorList>
            <person name="Martins P.D."/>
            <person name="Echeveste M.J."/>
            <person name="Arshad A."/>
            <person name="Kurth J."/>
            <person name="Ouboter H."/>
            <person name="Jetten M.S.M."/>
            <person name="Welte C.U."/>
        </authorList>
    </citation>
    <scope>NUCLEOTIDE SEQUENCE</scope>
    <source>
        <strain evidence="2">MAG_39</strain>
    </source>
</reference>
<dbReference type="Proteomes" id="UP000705867">
    <property type="component" value="Unassembled WGS sequence"/>
</dbReference>
<dbReference type="AlphaFoldDB" id="A0A953M2M0"/>
<evidence type="ECO:0000256" key="1">
    <source>
        <dbReference type="SAM" id="Phobius"/>
    </source>
</evidence>
<comment type="caution">
    <text evidence="2">The sequence shown here is derived from an EMBL/GenBank/DDBJ whole genome shotgun (WGS) entry which is preliminary data.</text>
</comment>
<protein>
    <submittedName>
        <fullName evidence="2">Uncharacterized protein</fullName>
    </submittedName>
</protein>